<dbReference type="RefSeq" id="WP_104207093.1">
    <property type="nucleotide sequence ID" value="NZ_PHHC01000105.1"/>
</dbReference>
<comment type="cofactor">
    <cofactor evidence="4">
        <name>pyridoxal 5'-phosphate</name>
        <dbReference type="ChEBI" id="CHEBI:597326"/>
    </cofactor>
</comment>
<gene>
    <name evidence="6" type="ORF">HCUR_01129</name>
</gene>
<organism evidence="6 7">
    <name type="scientific">Holospora curviuscula</name>
    <dbReference type="NCBI Taxonomy" id="1082868"/>
    <lineage>
        <taxon>Bacteria</taxon>
        <taxon>Pseudomonadati</taxon>
        <taxon>Pseudomonadota</taxon>
        <taxon>Alphaproteobacteria</taxon>
        <taxon>Holosporales</taxon>
        <taxon>Holosporaceae</taxon>
        <taxon>Holospora</taxon>
    </lineage>
</organism>
<comment type="pathway">
    <text evidence="4">Cofactor biosynthesis; NAD(+) biosynthesis; quinolinate from L-kynurenine: step 2/3.</text>
</comment>
<dbReference type="Pfam" id="PF00266">
    <property type="entry name" value="Aminotran_5"/>
    <property type="match status" value="1"/>
</dbReference>
<dbReference type="SUPFAM" id="SSF53383">
    <property type="entry name" value="PLP-dependent transferases"/>
    <property type="match status" value="1"/>
</dbReference>
<comment type="catalytic activity">
    <reaction evidence="4">
        <text>3-hydroxy-L-kynurenine + H2O = 3-hydroxyanthranilate + L-alanine + H(+)</text>
        <dbReference type="Rhea" id="RHEA:25143"/>
        <dbReference type="ChEBI" id="CHEBI:15377"/>
        <dbReference type="ChEBI" id="CHEBI:15378"/>
        <dbReference type="ChEBI" id="CHEBI:36559"/>
        <dbReference type="ChEBI" id="CHEBI:57972"/>
        <dbReference type="ChEBI" id="CHEBI:58125"/>
        <dbReference type="EC" id="3.7.1.3"/>
    </reaction>
</comment>
<comment type="subunit">
    <text evidence="4">Homodimer.</text>
</comment>
<accession>A0A2S5R7W0</accession>
<feature type="domain" description="Aminotransferase class V" evidence="5">
    <location>
        <begin position="60"/>
        <end position="315"/>
    </location>
</feature>
<dbReference type="UniPathway" id="UPA00334">
    <property type="reaction ID" value="UER00455"/>
</dbReference>
<dbReference type="Proteomes" id="UP000239425">
    <property type="component" value="Unassembled WGS sequence"/>
</dbReference>
<protein>
    <recommendedName>
        <fullName evidence="4">Kynureninase</fullName>
        <ecNumber evidence="4">3.7.1.3</ecNumber>
    </recommendedName>
</protein>
<name>A0A2S5R7W0_9PROT</name>
<comment type="caution">
    <text evidence="6">The sequence shown here is derived from an EMBL/GenBank/DDBJ whole genome shotgun (WGS) entry which is preliminary data.</text>
</comment>
<evidence type="ECO:0000259" key="5">
    <source>
        <dbReference type="Pfam" id="PF00266"/>
    </source>
</evidence>
<dbReference type="EMBL" id="PHHC01000105">
    <property type="protein sequence ID" value="PPE03390.1"/>
    <property type="molecule type" value="Genomic_DNA"/>
</dbReference>
<evidence type="ECO:0000313" key="7">
    <source>
        <dbReference type="Proteomes" id="UP000239425"/>
    </source>
</evidence>
<dbReference type="InterPro" id="IPR010111">
    <property type="entry name" value="Kynureninase"/>
</dbReference>
<dbReference type="PIRSF" id="PIRSF038800">
    <property type="entry name" value="KYNU"/>
    <property type="match status" value="1"/>
</dbReference>
<keyword evidence="2 4" id="KW-0378">Hydrolase</keyword>
<dbReference type="OrthoDB" id="9812626at2"/>
<comment type="function">
    <text evidence="4">Catalyzes the cleavage of L-kynurenine (L-Kyn) and L-3-hydroxykynurenine (L-3OHKyn) into anthranilic acid (AA) and 3-hydroxyanthranilic acid (3-OHAA), respectively.</text>
</comment>
<comment type="catalytic activity">
    <reaction evidence="4">
        <text>L-kynurenine + H2O = anthranilate + L-alanine + H(+)</text>
        <dbReference type="Rhea" id="RHEA:16813"/>
        <dbReference type="ChEBI" id="CHEBI:15377"/>
        <dbReference type="ChEBI" id="CHEBI:15378"/>
        <dbReference type="ChEBI" id="CHEBI:16567"/>
        <dbReference type="ChEBI" id="CHEBI:57959"/>
        <dbReference type="ChEBI" id="CHEBI:57972"/>
        <dbReference type="EC" id="3.7.1.3"/>
    </reaction>
</comment>
<dbReference type="InterPro" id="IPR015421">
    <property type="entry name" value="PyrdxlP-dep_Trfase_major"/>
</dbReference>
<dbReference type="GO" id="GO:0019441">
    <property type="term" value="P:L-tryptophan catabolic process to kynurenine"/>
    <property type="evidence" value="ECO:0007669"/>
    <property type="project" value="TreeGrafter"/>
</dbReference>
<dbReference type="AlphaFoldDB" id="A0A2S5R7W0"/>
<dbReference type="PANTHER" id="PTHR14084:SF0">
    <property type="entry name" value="KYNURENINASE"/>
    <property type="match status" value="1"/>
</dbReference>
<dbReference type="Gene3D" id="3.90.1150.10">
    <property type="entry name" value="Aspartate Aminotransferase, domain 1"/>
    <property type="match status" value="1"/>
</dbReference>
<dbReference type="InterPro" id="IPR000192">
    <property type="entry name" value="Aminotrans_V_dom"/>
</dbReference>
<evidence type="ECO:0000256" key="4">
    <source>
        <dbReference type="PIRNR" id="PIRNR038800"/>
    </source>
</evidence>
<keyword evidence="1 4" id="KW-0662">Pyridine nucleotide biosynthesis</keyword>
<dbReference type="GO" id="GO:0005737">
    <property type="term" value="C:cytoplasm"/>
    <property type="evidence" value="ECO:0007669"/>
    <property type="project" value="InterPro"/>
</dbReference>
<keyword evidence="3 4" id="KW-0663">Pyridoxal phosphate</keyword>
<dbReference type="GO" id="GO:0043420">
    <property type="term" value="P:anthranilate metabolic process"/>
    <property type="evidence" value="ECO:0007669"/>
    <property type="project" value="TreeGrafter"/>
</dbReference>
<proteinExistence type="inferred from homology"/>
<dbReference type="UniPathway" id="UPA00253">
    <property type="reaction ID" value="UER00329"/>
</dbReference>
<dbReference type="GO" id="GO:0009435">
    <property type="term" value="P:NAD+ biosynthetic process"/>
    <property type="evidence" value="ECO:0007669"/>
    <property type="project" value="UniProtKB-UniPathway"/>
</dbReference>
<dbReference type="Gene3D" id="3.40.640.10">
    <property type="entry name" value="Type I PLP-dependent aspartate aminotransferase-like (Major domain)"/>
    <property type="match status" value="1"/>
</dbReference>
<dbReference type="InterPro" id="IPR015424">
    <property type="entry name" value="PyrdxlP-dep_Trfase"/>
</dbReference>
<evidence type="ECO:0000256" key="1">
    <source>
        <dbReference type="ARBA" id="ARBA00022642"/>
    </source>
</evidence>
<dbReference type="InterPro" id="IPR015422">
    <property type="entry name" value="PyrdxlP-dep_Trfase_small"/>
</dbReference>
<dbReference type="GO" id="GO:0030429">
    <property type="term" value="F:kynureninase activity"/>
    <property type="evidence" value="ECO:0007669"/>
    <property type="project" value="UniProtKB-EC"/>
</dbReference>
<evidence type="ECO:0000256" key="3">
    <source>
        <dbReference type="ARBA" id="ARBA00022898"/>
    </source>
</evidence>
<dbReference type="EC" id="3.7.1.3" evidence="4"/>
<evidence type="ECO:0000313" key="6">
    <source>
        <dbReference type="EMBL" id="PPE03390.1"/>
    </source>
</evidence>
<dbReference type="GO" id="GO:0097053">
    <property type="term" value="P:L-kynurenine catabolic process"/>
    <property type="evidence" value="ECO:0007669"/>
    <property type="project" value="UniProtKB-UniPathway"/>
</dbReference>
<keyword evidence="7" id="KW-1185">Reference proteome</keyword>
<sequence length="381" mass="42379">MLVDKFILPEGKVYMCGHSLGPSLKTISDAMCNTLQDFASYGVSSWNKSGWIDLPYTLGTKIAALVGANSDEVIVSDSTVVNLFKALKAAMSLQKGRNIILTTDDNFPADLYIAQGISEVRYIKDTKADEIYENIDETVAVLMLTHVNYRDASVLEMKAINDYAHKYGVLIVWDLSHSIGIVPLDLEASGVDFAVGCTYKYLSGGPGSPAFIYANRKHHEVMQSPIQGWMGHNQPFAFEKEYASSGVRKFMSGTPAILSMKALEDALEVFDRSLIDKAYSIANEYSSLLIESLKNCDIEVYAPQNRGGHVALTHKHGYAFSRALIEASFICDYRAPDLVRLCVNPLYISLDNIESCIEKIRFIIEKALYLKPEYNQMQKVT</sequence>
<comment type="pathway">
    <text evidence="4">Amino-acid degradation; L-kynurenine degradation; L-alanine and anthranilate from L-kynurenine: step 1/1.</text>
</comment>
<evidence type="ECO:0000256" key="2">
    <source>
        <dbReference type="ARBA" id="ARBA00022801"/>
    </source>
</evidence>
<dbReference type="GO" id="GO:0030170">
    <property type="term" value="F:pyridoxal phosphate binding"/>
    <property type="evidence" value="ECO:0007669"/>
    <property type="project" value="InterPro"/>
</dbReference>
<comment type="similarity">
    <text evidence="4">Belongs to the kynureninase family.</text>
</comment>
<dbReference type="PANTHER" id="PTHR14084">
    <property type="entry name" value="KYNURENINASE"/>
    <property type="match status" value="1"/>
</dbReference>
<reference evidence="6 7" key="1">
    <citation type="submission" date="2017-11" db="EMBL/GenBank/DDBJ databases">
        <title>Comparative genomic analysis of Holospora spp., intranuclear symbionts of paramecia.</title>
        <authorList>
            <person name="Garushyants S.K."/>
            <person name="Beliavskaya A."/>
            <person name="Malko D.B."/>
            <person name="Logacheva M.D."/>
            <person name="Rautian M.S."/>
            <person name="Gelfand M.S."/>
        </authorList>
    </citation>
    <scope>NUCLEOTIDE SEQUENCE [LARGE SCALE GENOMIC DNA]</scope>
    <source>
        <strain evidence="7">02AZ16</strain>
    </source>
</reference>